<feature type="transmembrane region" description="Helical" evidence="5">
    <location>
        <begin position="136"/>
        <end position="161"/>
    </location>
</feature>
<keyword evidence="4 7" id="KW-0067">ATP-binding</keyword>
<keyword evidence="5" id="KW-0812">Transmembrane</keyword>
<proteinExistence type="inferred from homology"/>
<evidence type="ECO:0000313" key="7">
    <source>
        <dbReference type="EMBL" id="AGX89277.1"/>
    </source>
</evidence>
<dbReference type="SUPFAM" id="SSF52540">
    <property type="entry name" value="P-loop containing nucleoside triphosphate hydrolases"/>
    <property type="match status" value="1"/>
</dbReference>
<keyword evidence="5" id="KW-1133">Transmembrane helix</keyword>
<sequence length="597" mass="68878">MFWGTFQNSSEKKEKIKLKREILKKKQVIVPNQTFLMDSLKQFQTKRAQYRIQFPLKFWVTNYNFLINVFFWLFFIWSFWVVSAIAFPTSRTPIISSNNLVVIFETAFNYITRQHNLDSIKNSYRLNVPHWNSDTYSFIGLALVLFLIGAFLIFIIKDFLLQMEYILKKARANVLLKKINNFSSFAFKLSFLQLINIPWATFALVMLFGRGIYTNEADESGAWSLIFGGSGEHTQGMTSKLPLTPLGYLTFVFNFCSFWTSIVVYRKYLKEFFAGNPFLLPFFRFIFIPLQSSYKISKKAKDSLQMKRTKPMKMSKLEKERIEKESTSFISLKNVNKHFGNFHALKDINLNIEQGEFIAILGPSGSGKTTLINLLSGIDIPTSGQLIIDKANTSIFSDKKLTAFRRDKIGYIFQNYALIPYLTARGNIELSTALTTEMKTLWESFVSLIKRYKNFIKTGLTRVKAIKKIFNQIFIASDTENITHLIHAFNLLPHEHKYPNQLSGGQQQRVSIARSLIKRPKILFADEATGALDHASAKIILKFFKLINKYAKTTIIMITHNPVIATITDRVIKIDGGRIVEDYRNFNPISVDKLTNL</sequence>
<feature type="transmembrane region" description="Helical" evidence="5">
    <location>
        <begin position="246"/>
        <end position="265"/>
    </location>
</feature>
<keyword evidence="5" id="KW-0472">Membrane</keyword>
<dbReference type="CDD" id="cd03255">
    <property type="entry name" value="ABC_MJ0796_LolCDE_FtsE"/>
    <property type="match status" value="1"/>
</dbReference>
<dbReference type="HOGENOM" id="CLU_490756_0_0_14"/>
<dbReference type="GO" id="GO:0005524">
    <property type="term" value="F:ATP binding"/>
    <property type="evidence" value="ECO:0007669"/>
    <property type="project" value="UniProtKB-KW"/>
</dbReference>
<protein>
    <submittedName>
        <fullName evidence="7">ABC transporter ATP-binding protein</fullName>
    </submittedName>
</protein>
<dbReference type="PROSITE" id="PS50893">
    <property type="entry name" value="ABC_TRANSPORTER_2"/>
    <property type="match status" value="1"/>
</dbReference>
<dbReference type="PANTHER" id="PTHR42798:SF2">
    <property type="entry name" value="ABC TRANSPORTER ATP-BINDING PROTEIN MG467-RELATED"/>
    <property type="match status" value="1"/>
</dbReference>
<dbReference type="GO" id="GO:0016887">
    <property type="term" value="F:ATP hydrolysis activity"/>
    <property type="evidence" value="ECO:0007669"/>
    <property type="project" value="InterPro"/>
</dbReference>
<dbReference type="Gene3D" id="3.40.50.300">
    <property type="entry name" value="P-loop containing nucleotide triphosphate hydrolases"/>
    <property type="match status" value="1"/>
</dbReference>
<keyword evidence="3" id="KW-0547">Nucleotide-binding</keyword>
<evidence type="ECO:0000256" key="2">
    <source>
        <dbReference type="ARBA" id="ARBA00022448"/>
    </source>
</evidence>
<feature type="transmembrane region" description="Helical" evidence="5">
    <location>
        <begin position="65"/>
        <end position="87"/>
    </location>
</feature>
<evidence type="ECO:0000259" key="6">
    <source>
        <dbReference type="PROSITE" id="PS50893"/>
    </source>
</evidence>
<keyword evidence="2" id="KW-0813">Transport</keyword>
<dbReference type="PATRIC" id="fig|1403316.3.peg.515"/>
<feature type="transmembrane region" description="Helical" evidence="5">
    <location>
        <begin position="272"/>
        <end position="290"/>
    </location>
</feature>
<dbReference type="InterPro" id="IPR017871">
    <property type="entry name" value="ABC_transporter-like_CS"/>
</dbReference>
<dbReference type="Proteomes" id="UP000017119">
    <property type="component" value="Chromosome"/>
</dbReference>
<name>U5NCX5_9MOLU</name>
<dbReference type="InterPro" id="IPR017911">
    <property type="entry name" value="MacB-like_ATP-bd"/>
</dbReference>
<dbReference type="PANTHER" id="PTHR42798">
    <property type="entry name" value="LIPOPROTEIN-RELEASING SYSTEM ATP-BINDING PROTEIN LOLD"/>
    <property type="match status" value="1"/>
</dbReference>
<evidence type="ECO:0000256" key="1">
    <source>
        <dbReference type="ARBA" id="ARBA00005417"/>
    </source>
</evidence>
<dbReference type="InterPro" id="IPR003439">
    <property type="entry name" value="ABC_transporter-like_ATP-bd"/>
</dbReference>
<evidence type="ECO:0000256" key="5">
    <source>
        <dbReference type="SAM" id="Phobius"/>
    </source>
</evidence>
<dbReference type="PROSITE" id="PS00211">
    <property type="entry name" value="ABC_TRANSPORTER_1"/>
    <property type="match status" value="1"/>
</dbReference>
<dbReference type="InterPro" id="IPR003593">
    <property type="entry name" value="AAA+_ATPase"/>
</dbReference>
<dbReference type="InterPro" id="IPR027417">
    <property type="entry name" value="P-loop_NTPase"/>
</dbReference>
<dbReference type="RefSeq" id="WP_022770480.1">
    <property type="nucleotide sequence ID" value="NC_022575.1"/>
</dbReference>
<gene>
    <name evidence="7" type="ORF">PRV_02755</name>
</gene>
<evidence type="ECO:0000256" key="4">
    <source>
        <dbReference type="ARBA" id="ARBA00022840"/>
    </source>
</evidence>
<evidence type="ECO:0000313" key="8">
    <source>
        <dbReference type="Proteomes" id="UP000017119"/>
    </source>
</evidence>
<dbReference type="STRING" id="1403316.PRV_02755"/>
<feature type="domain" description="ABC transporter" evidence="6">
    <location>
        <begin position="330"/>
        <end position="597"/>
    </location>
</feature>
<reference evidence="7 8" key="1">
    <citation type="journal article" date="2013" name="Genome Announc.">
        <title>Genome Sequence of Mycoplasma parvum (Formerly Eperythrozoon parvum), a Diminutive Hemoplasma of the Pig.</title>
        <authorList>
            <person name="do Nascimento N.C."/>
            <person name="Dos Santos A.P."/>
            <person name="Chu Y."/>
            <person name="Guimaraes A.M."/>
            <person name="Pagliaro A."/>
            <person name="Messick J.B."/>
        </authorList>
    </citation>
    <scope>NUCLEOTIDE SEQUENCE [LARGE SCALE GENOMIC DNA]</scope>
    <source>
        <strain evidence="7 8">Indiana</strain>
    </source>
</reference>
<comment type="similarity">
    <text evidence="1">Belongs to the ABC transporter superfamily.</text>
</comment>
<dbReference type="KEGG" id="mpv:PRV_02755"/>
<evidence type="ECO:0000256" key="3">
    <source>
        <dbReference type="ARBA" id="ARBA00022741"/>
    </source>
</evidence>
<dbReference type="Pfam" id="PF00005">
    <property type="entry name" value="ABC_tran"/>
    <property type="match status" value="1"/>
</dbReference>
<feature type="transmembrane region" description="Helical" evidence="5">
    <location>
        <begin position="185"/>
        <end position="208"/>
    </location>
</feature>
<organism evidence="7 8">
    <name type="scientific">Mycoplasma parvum str. Indiana</name>
    <dbReference type="NCBI Taxonomy" id="1403316"/>
    <lineage>
        <taxon>Bacteria</taxon>
        <taxon>Bacillati</taxon>
        <taxon>Mycoplasmatota</taxon>
        <taxon>Mollicutes</taxon>
        <taxon>Mycoplasmataceae</taxon>
        <taxon>Mycoplasma</taxon>
    </lineage>
</organism>
<dbReference type="AlphaFoldDB" id="U5NCX5"/>
<dbReference type="SMART" id="SM00382">
    <property type="entry name" value="AAA"/>
    <property type="match status" value="1"/>
</dbReference>
<accession>U5NCX5</accession>
<keyword evidence="8" id="KW-1185">Reference proteome</keyword>
<dbReference type="EMBL" id="CP006771">
    <property type="protein sequence ID" value="AGX89277.1"/>
    <property type="molecule type" value="Genomic_DNA"/>
</dbReference>